<evidence type="ECO:0000259" key="1">
    <source>
        <dbReference type="Pfam" id="PF13460"/>
    </source>
</evidence>
<dbReference type="InterPro" id="IPR036291">
    <property type="entry name" value="NAD(P)-bd_dom_sf"/>
</dbReference>
<gene>
    <name evidence="2" type="ORF">U725_01480</name>
</gene>
<dbReference type="EMBL" id="AZSI01000048">
    <property type="protein sequence ID" value="KEY62321.1"/>
    <property type="molecule type" value="Genomic_DNA"/>
</dbReference>
<dbReference type="PATRIC" id="fig|1415168.3.peg.1545"/>
<comment type="caution">
    <text evidence="2">The sequence shown here is derived from an EMBL/GenBank/DDBJ whole genome shotgun (WGS) entry which is preliminary data.</text>
</comment>
<dbReference type="InterPro" id="IPR051604">
    <property type="entry name" value="Ergot_Alk_Oxidoreductase"/>
</dbReference>
<feature type="domain" description="NAD(P)-binding" evidence="1">
    <location>
        <begin position="7"/>
        <end position="128"/>
    </location>
</feature>
<dbReference type="Gene3D" id="3.90.25.10">
    <property type="entry name" value="UDP-galactose 4-epimerase, domain 1"/>
    <property type="match status" value="1"/>
</dbReference>
<dbReference type="Pfam" id="PF13460">
    <property type="entry name" value="NAD_binding_10"/>
    <property type="match status" value="1"/>
</dbReference>
<dbReference type="PANTHER" id="PTHR43162:SF1">
    <property type="entry name" value="PRESTALK A DIFFERENTIATION PROTEIN A"/>
    <property type="match status" value="1"/>
</dbReference>
<organism evidence="2 3">
    <name type="scientific">Lactococcus cremoris subsp. cremoris GE214</name>
    <dbReference type="NCBI Taxonomy" id="1415168"/>
    <lineage>
        <taxon>Bacteria</taxon>
        <taxon>Bacillati</taxon>
        <taxon>Bacillota</taxon>
        <taxon>Bacilli</taxon>
        <taxon>Lactobacillales</taxon>
        <taxon>Streptococcaceae</taxon>
        <taxon>Lactococcus</taxon>
        <taxon>Lactococcus cremoris subsp. cremoris</taxon>
    </lineage>
</organism>
<dbReference type="PANTHER" id="PTHR43162">
    <property type="match status" value="1"/>
</dbReference>
<dbReference type="Gene3D" id="3.40.50.720">
    <property type="entry name" value="NAD(P)-binding Rossmann-like Domain"/>
    <property type="match status" value="1"/>
</dbReference>
<dbReference type="Proteomes" id="UP000028401">
    <property type="component" value="Unassembled WGS sequence"/>
</dbReference>
<protein>
    <submittedName>
        <fullName evidence="2">Putative nucleoside-diphosphate sugar epimerase</fullName>
    </submittedName>
</protein>
<sequence>MKITLLGSLGNINRHFIPRLIADGHEVTVITSRPEGAAAIEKLGAKAAVGLNTDLDFLSRTFTGSDLVYLMITGIAFSSATSMSDLAKIYSQAIKKADVKKVINLSSVGAQSPEAGILYEYHAMEDGLDELTGVTVKHIRPVGFYTNLLTEIALLKAQGKIFEAISPETMRAWVHPSDIADAVYNRINDLLTDKAVSKIKYVVSDWATGTDWVNALGTNNISAQYVTISVEDLIENFVKAGLPKVVADGFGQMNQFQQSPDKLYQEIKSSNYHHGKVKINDFAKEFAQVYYQ</sequence>
<name>A0A084AAJ2_LACLC</name>
<dbReference type="InterPro" id="IPR016040">
    <property type="entry name" value="NAD(P)-bd_dom"/>
</dbReference>
<proteinExistence type="predicted"/>
<evidence type="ECO:0000313" key="3">
    <source>
        <dbReference type="Proteomes" id="UP000028401"/>
    </source>
</evidence>
<dbReference type="SUPFAM" id="SSF51735">
    <property type="entry name" value="NAD(P)-binding Rossmann-fold domains"/>
    <property type="match status" value="1"/>
</dbReference>
<evidence type="ECO:0000313" key="2">
    <source>
        <dbReference type="EMBL" id="KEY62321.1"/>
    </source>
</evidence>
<dbReference type="RefSeq" id="WP_011675272.1">
    <property type="nucleotide sequence ID" value="NZ_AZSI01000048.1"/>
</dbReference>
<dbReference type="AlphaFoldDB" id="A0A084AAJ2"/>
<accession>A0A084AAJ2</accession>
<reference evidence="2 3" key="1">
    <citation type="submission" date="2014-06" db="EMBL/GenBank/DDBJ databases">
        <title>Draft genome sequence of the putrescine producing strain Lactococcus lactis subsp cremoris GE214.</title>
        <authorList>
            <person name="Ladero V."/>
            <person name="Linares D.M."/>
            <person name="del Rio B."/>
            <person name="Mayo B."/>
            <person name="Martin M.C."/>
            <person name="Fernandez M."/>
            <person name="Alvarez M.A."/>
        </authorList>
    </citation>
    <scope>NUCLEOTIDE SEQUENCE [LARGE SCALE GENOMIC DNA]</scope>
    <source>
        <strain evidence="2 3">GE214</strain>
    </source>
</reference>